<dbReference type="InterPro" id="IPR016084">
    <property type="entry name" value="Haem_Oase-like_multi-hlx"/>
</dbReference>
<sequence>MKEFISLLDRMIYERRKMTSPLYQVILSGNATQRLLQGFVINRWPIKNFWSRNILGIASRIDDYSLRLALVENIYEEETGFITKSSRHLQSFVNFGEAVGLTQQEIEIAPVLSETQAVIEHNVNACNNSNVHFSAGVASVLLLMEGQPSIVNETDQSMESIMKNVYQLDKRGYDFFTHHASSNSSHSHVSDLEDDHATVARDILRKYCKTEDLQKQAIDFLAQAIELRHQHFDMILRNYYDPHEAPFRSPVNQEEKLLRV</sequence>
<gene>
    <name evidence="2" type="ORF">VF08_23045</name>
</gene>
<dbReference type="EMBL" id="LAHD01000076">
    <property type="protein sequence ID" value="PHK01036.1"/>
    <property type="molecule type" value="Genomic_DNA"/>
</dbReference>
<evidence type="ECO:0000256" key="1">
    <source>
        <dbReference type="ARBA" id="ARBA00023002"/>
    </source>
</evidence>
<dbReference type="SMART" id="SM01236">
    <property type="entry name" value="Haem_oxygenase_2"/>
    <property type="match status" value="1"/>
</dbReference>
<protein>
    <submittedName>
        <fullName evidence="2">Pyrroloquinoline quinone biosynthesis protein PqqC</fullName>
    </submittedName>
</protein>
<dbReference type="AlphaFoldDB" id="A0A9Q5Z9F1"/>
<dbReference type="Gene3D" id="1.20.910.10">
    <property type="entry name" value="Heme oxygenase-like"/>
    <property type="match status" value="1"/>
</dbReference>
<dbReference type="PANTHER" id="PTHR40279:SF3">
    <property type="entry name" value="4-AMINOBENZOATE SYNTHASE"/>
    <property type="match status" value="1"/>
</dbReference>
<evidence type="ECO:0000313" key="2">
    <source>
        <dbReference type="EMBL" id="PHK01036.1"/>
    </source>
</evidence>
<dbReference type="GO" id="GO:0016491">
    <property type="term" value="F:oxidoreductase activity"/>
    <property type="evidence" value="ECO:0007669"/>
    <property type="project" value="UniProtKB-KW"/>
</dbReference>
<keyword evidence="1" id="KW-0560">Oxidoreductase</keyword>
<accession>A0A9Q5Z9F1</accession>
<dbReference type="PANTHER" id="PTHR40279">
    <property type="entry name" value="PQQC-LIKE PROTEIN"/>
    <property type="match status" value="1"/>
</dbReference>
<evidence type="ECO:0000313" key="3">
    <source>
        <dbReference type="Proteomes" id="UP000222310"/>
    </source>
</evidence>
<comment type="caution">
    <text evidence="2">The sequence shown here is derived from an EMBL/GenBank/DDBJ whole genome shotgun (WGS) entry which is preliminary data.</text>
</comment>
<dbReference type="Proteomes" id="UP000222310">
    <property type="component" value="Unassembled WGS sequence"/>
</dbReference>
<organism evidence="2 3">
    <name type="scientific">Nostoc linckia z8</name>
    <dbReference type="NCBI Taxonomy" id="1628746"/>
    <lineage>
        <taxon>Bacteria</taxon>
        <taxon>Bacillati</taxon>
        <taxon>Cyanobacteriota</taxon>
        <taxon>Cyanophyceae</taxon>
        <taxon>Nostocales</taxon>
        <taxon>Nostocaceae</taxon>
        <taxon>Nostoc</taxon>
    </lineage>
</organism>
<dbReference type="SUPFAM" id="SSF48613">
    <property type="entry name" value="Heme oxygenase-like"/>
    <property type="match status" value="1"/>
</dbReference>
<reference evidence="2 3" key="1">
    <citation type="submission" date="2015-02" db="EMBL/GenBank/DDBJ databases">
        <title>Nostoc linckia genome annotation.</title>
        <authorList>
            <person name="Zhou Z."/>
        </authorList>
    </citation>
    <scope>NUCLEOTIDE SEQUENCE [LARGE SCALE GENOMIC DNA]</scope>
    <source>
        <strain evidence="3">z8</strain>
    </source>
</reference>
<name>A0A9Q5Z9F1_NOSLI</name>
<dbReference type="InterPro" id="IPR039068">
    <property type="entry name" value="PqqC-like"/>
</dbReference>
<proteinExistence type="predicted"/>
<dbReference type="Pfam" id="PF14518">
    <property type="entry name" value="Haem_oxygenas_2"/>
    <property type="match status" value="1"/>
</dbReference>